<dbReference type="GeneTree" id="ENSGT00940000171478"/>
<evidence type="ECO:0000259" key="7">
    <source>
        <dbReference type="Pfam" id="PF06632"/>
    </source>
</evidence>
<evidence type="ECO:0000313" key="9">
    <source>
        <dbReference type="Proteomes" id="UP000005226"/>
    </source>
</evidence>
<comment type="subcellular location">
    <subcellularLocation>
        <location evidence="1">Nucleus</location>
    </subcellularLocation>
</comment>
<dbReference type="AlphaFoldDB" id="H2SF17"/>
<evidence type="ECO:0000256" key="1">
    <source>
        <dbReference type="ARBA" id="ARBA00004123"/>
    </source>
</evidence>
<dbReference type="PANTHER" id="PTHR28559:SF1">
    <property type="entry name" value="DNA REPAIR PROTEIN XRCC4"/>
    <property type="match status" value="1"/>
</dbReference>
<sequence length="160" mass="18144">MSGRVQQIRVSAYPDTPYFLRLDWAVDLAGGFTLALTDGSSAWIGEVSEEELTREADDMGVTTEEYVDDVLRALAGDGQSGTQLKWLPYLLFLVAIQHRRGMWLVNLGSVELQPALDPVDLNRDMIGQSLKRSTDLESENCRLLEENDRLKQEHRRILHE</sequence>
<organism evidence="8 9">
    <name type="scientific">Takifugu rubripes</name>
    <name type="common">Japanese pufferfish</name>
    <name type="synonym">Fugu rubripes</name>
    <dbReference type="NCBI Taxonomy" id="31033"/>
    <lineage>
        <taxon>Eukaryota</taxon>
        <taxon>Metazoa</taxon>
        <taxon>Chordata</taxon>
        <taxon>Craniata</taxon>
        <taxon>Vertebrata</taxon>
        <taxon>Euteleostomi</taxon>
        <taxon>Actinopterygii</taxon>
        <taxon>Neopterygii</taxon>
        <taxon>Teleostei</taxon>
        <taxon>Neoteleostei</taxon>
        <taxon>Acanthomorphata</taxon>
        <taxon>Eupercaria</taxon>
        <taxon>Tetraodontiformes</taxon>
        <taxon>Tetradontoidea</taxon>
        <taxon>Tetraodontidae</taxon>
        <taxon>Takifugu</taxon>
    </lineage>
</organism>
<dbReference type="OMA" id="SAGFWIN"/>
<reference evidence="8 9" key="1">
    <citation type="journal article" date="2011" name="Genome Biol. Evol.">
        <title>Integration of the genetic map and genome assembly of fugu facilitates insights into distinct features of genome evolution in teleosts and mammals.</title>
        <authorList>
            <person name="Kai W."/>
            <person name="Kikuchi K."/>
            <person name="Tohari S."/>
            <person name="Chew A.K."/>
            <person name="Tay A."/>
            <person name="Fujiwara A."/>
            <person name="Hosoya S."/>
            <person name="Suetake H."/>
            <person name="Naruse K."/>
            <person name="Brenner S."/>
            <person name="Suzuki Y."/>
            <person name="Venkatesh B."/>
        </authorList>
    </citation>
    <scope>NUCLEOTIDE SEQUENCE [LARGE SCALE GENOMIC DNA]</scope>
</reference>
<dbReference type="InParanoid" id="H2SF17"/>
<accession>H2SF17</accession>
<dbReference type="InterPro" id="IPR038051">
    <property type="entry name" value="XRCC4-like_N_sf"/>
</dbReference>
<dbReference type="Ensembl" id="ENSTRUT00000011057.3">
    <property type="protein sequence ID" value="ENSTRUP00000010998.2"/>
    <property type="gene ID" value="ENSTRUG00000024618.2"/>
</dbReference>
<feature type="domain" description="XRCC4 N-terminal" evidence="7">
    <location>
        <begin position="17"/>
        <end position="82"/>
    </location>
</feature>
<evidence type="ECO:0000256" key="6">
    <source>
        <dbReference type="ARBA" id="ARBA00025728"/>
    </source>
</evidence>
<dbReference type="InterPro" id="IPR010585">
    <property type="entry name" value="DNA_repair_prot_XRCC4"/>
</dbReference>
<dbReference type="GO" id="GO:0032807">
    <property type="term" value="C:DNA ligase IV complex"/>
    <property type="evidence" value="ECO:0007669"/>
    <property type="project" value="TreeGrafter"/>
</dbReference>
<dbReference type="STRING" id="31033.ENSTRUP00000010998"/>
<proteinExistence type="inferred from homology"/>
<evidence type="ECO:0000256" key="3">
    <source>
        <dbReference type="ARBA" id="ARBA00023172"/>
    </source>
</evidence>
<evidence type="ECO:0000256" key="2">
    <source>
        <dbReference type="ARBA" id="ARBA00022763"/>
    </source>
</evidence>
<name>H2SF17_TAKRU</name>
<dbReference type="Pfam" id="PF06632">
    <property type="entry name" value="XRCC4"/>
    <property type="match status" value="1"/>
</dbReference>
<evidence type="ECO:0000256" key="5">
    <source>
        <dbReference type="ARBA" id="ARBA00023242"/>
    </source>
</evidence>
<dbReference type="InterPro" id="IPR053961">
    <property type="entry name" value="XRCC4_N"/>
</dbReference>
<protein>
    <recommendedName>
        <fullName evidence="7">XRCC4 N-terminal domain-containing protein</fullName>
    </recommendedName>
</protein>
<keyword evidence="2" id="KW-0227">DNA damage</keyword>
<reference evidence="8" key="3">
    <citation type="submission" date="2025-09" db="UniProtKB">
        <authorList>
            <consortium name="Ensembl"/>
        </authorList>
    </citation>
    <scope>IDENTIFICATION</scope>
</reference>
<reference evidence="8" key="2">
    <citation type="submission" date="2025-08" db="UniProtKB">
        <authorList>
            <consortium name="Ensembl"/>
        </authorList>
    </citation>
    <scope>IDENTIFICATION</scope>
</reference>
<keyword evidence="9" id="KW-1185">Reference proteome</keyword>
<dbReference type="SUPFAM" id="SSF58022">
    <property type="entry name" value="XRCC4, C-terminal oligomerization domain"/>
    <property type="match status" value="1"/>
</dbReference>
<keyword evidence="5" id="KW-0539">Nucleus</keyword>
<dbReference type="InterPro" id="IPR009089">
    <property type="entry name" value="XRCC4_N_sf"/>
</dbReference>
<keyword evidence="3" id="KW-0233">DNA recombination</keyword>
<dbReference type="SUPFAM" id="SSF50809">
    <property type="entry name" value="XRCC4, N-terminal domain"/>
    <property type="match status" value="1"/>
</dbReference>
<dbReference type="Proteomes" id="UP000005226">
    <property type="component" value="Chromosome 21"/>
</dbReference>
<keyword evidence="4" id="KW-0234">DNA repair</keyword>
<dbReference type="GO" id="GO:0006303">
    <property type="term" value="P:double-strand break repair via nonhomologous end joining"/>
    <property type="evidence" value="ECO:0007669"/>
    <property type="project" value="UniProtKB-ARBA"/>
</dbReference>
<dbReference type="GO" id="GO:0010165">
    <property type="term" value="P:response to X-ray"/>
    <property type="evidence" value="ECO:0007669"/>
    <property type="project" value="TreeGrafter"/>
</dbReference>
<dbReference type="Gene3D" id="2.170.210.10">
    <property type="entry name" value="DNA double-strand break repair and VJ recombination XRCC4, N-terminal"/>
    <property type="match status" value="1"/>
</dbReference>
<dbReference type="GO" id="GO:0033152">
    <property type="term" value="P:immunoglobulin V(D)J recombination"/>
    <property type="evidence" value="ECO:0007669"/>
    <property type="project" value="TreeGrafter"/>
</dbReference>
<comment type="similarity">
    <text evidence="6">Belongs to the XRCC4-XLF family. XRCC4 subfamily.</text>
</comment>
<evidence type="ECO:0000313" key="8">
    <source>
        <dbReference type="Ensembl" id="ENSTRUP00000010998.2"/>
    </source>
</evidence>
<dbReference type="Gene3D" id="1.20.5.370">
    <property type="match status" value="1"/>
</dbReference>
<evidence type="ECO:0000256" key="4">
    <source>
        <dbReference type="ARBA" id="ARBA00023204"/>
    </source>
</evidence>
<dbReference type="HOGENOM" id="CLU_154272_0_0_1"/>
<dbReference type="InterPro" id="IPR014751">
    <property type="entry name" value="XRCC4-like_C"/>
</dbReference>
<dbReference type="PANTHER" id="PTHR28559">
    <property type="entry name" value="DNA REPAIR PROTEIN XRCC4"/>
    <property type="match status" value="1"/>
</dbReference>
<dbReference type="GO" id="GO:0005958">
    <property type="term" value="C:DNA-dependent protein kinase-DNA ligase 4 complex"/>
    <property type="evidence" value="ECO:0007669"/>
    <property type="project" value="TreeGrafter"/>
</dbReference>
<dbReference type="GO" id="GO:0003677">
    <property type="term" value="F:DNA binding"/>
    <property type="evidence" value="ECO:0007669"/>
    <property type="project" value="InterPro"/>
</dbReference>